<feature type="domain" description="Protein kinase" evidence="18">
    <location>
        <begin position="6"/>
        <end position="257"/>
    </location>
</feature>
<comment type="similarity">
    <text evidence="3">Belongs to the protein kinase superfamily. CAMK Ser/Thr protein kinase family. SNF1 subfamily.</text>
</comment>
<evidence type="ECO:0000256" key="6">
    <source>
        <dbReference type="ARBA" id="ARBA00022527"/>
    </source>
</evidence>
<reference evidence="20" key="2">
    <citation type="submission" date="2025-09" db="UniProtKB">
        <authorList>
            <consortium name="Ensembl"/>
        </authorList>
    </citation>
    <scope>IDENTIFICATION</scope>
</reference>
<dbReference type="SMART" id="SM00220">
    <property type="entry name" value="S_TKc"/>
    <property type="match status" value="1"/>
</dbReference>
<dbReference type="Gene3D" id="3.30.200.20">
    <property type="entry name" value="Phosphorylase Kinase, domain 1"/>
    <property type="match status" value="1"/>
</dbReference>
<comment type="function">
    <text evidence="13">Serine/threonine-protein kinase. Involved in the specific phosphorylation of microtubule-associated proteins for MAP2 and MAP4. Phosphorylates the microtubule-associated protein MAPT/TAU. Phosphorylates CDC25C on 'Ser-216'. Regulates localization and activity of some histone deacetylases by mediating phosphorylation of HDAC7, promoting subsequent interaction between HDAC7 and 14-3-3 and export from the nucleus. Regulates localization and activity of MITF by mediating its phosphorylation, promoting subsequent interaction between MITF and 14-3-3 and retention in the cytosol. Negatively regulates the Hippo signaling pathway and antagonizes the phosphorylation of LATS1. Cooperates with DLG5 to inhibit the kinase activity of STK3/MST2 toward LATS1. Phosphorylates PKP2 and KSR1.</text>
</comment>
<comment type="catalytic activity">
    <reaction evidence="11">
        <text>L-threonyl-[protein] + ATP = O-phospho-L-threonyl-[protein] + ADP + H(+)</text>
        <dbReference type="Rhea" id="RHEA:46608"/>
        <dbReference type="Rhea" id="RHEA-COMP:11060"/>
        <dbReference type="Rhea" id="RHEA-COMP:11605"/>
        <dbReference type="ChEBI" id="CHEBI:15378"/>
        <dbReference type="ChEBI" id="CHEBI:30013"/>
        <dbReference type="ChEBI" id="CHEBI:30616"/>
        <dbReference type="ChEBI" id="CHEBI:61977"/>
        <dbReference type="ChEBI" id="CHEBI:456216"/>
        <dbReference type="EC" id="2.7.11.1"/>
    </reaction>
</comment>
<dbReference type="FunFam" id="1.10.510.10:FF:001032">
    <property type="entry name" value="KP78b, isoform A"/>
    <property type="match status" value="1"/>
</dbReference>
<dbReference type="InterPro" id="IPR009060">
    <property type="entry name" value="UBA-like_sf"/>
</dbReference>
<dbReference type="Gene3D" id="1.10.8.10">
    <property type="entry name" value="DNA helicase RuvA subunit, C-terminal domain"/>
    <property type="match status" value="1"/>
</dbReference>
<proteinExistence type="inferred from homology"/>
<evidence type="ECO:0000256" key="8">
    <source>
        <dbReference type="ARBA" id="ARBA00022741"/>
    </source>
</evidence>
<dbReference type="GeneTree" id="ENSGT00940000159555"/>
<evidence type="ECO:0000313" key="21">
    <source>
        <dbReference type="Proteomes" id="UP000007754"/>
    </source>
</evidence>
<dbReference type="PROSITE" id="PS50030">
    <property type="entry name" value="UBA"/>
    <property type="match status" value="1"/>
</dbReference>
<feature type="compositionally biased region" description="Gly residues" evidence="17">
    <location>
        <begin position="412"/>
        <end position="431"/>
    </location>
</feature>
<dbReference type="GO" id="GO:0050321">
    <property type="term" value="F:tau-protein kinase activity"/>
    <property type="evidence" value="ECO:0007669"/>
    <property type="project" value="TreeGrafter"/>
</dbReference>
<dbReference type="InterPro" id="IPR017441">
    <property type="entry name" value="Protein_kinase_ATP_BS"/>
</dbReference>
<dbReference type="Proteomes" id="UP000007754">
    <property type="component" value="Unplaced"/>
</dbReference>
<evidence type="ECO:0000256" key="11">
    <source>
        <dbReference type="ARBA" id="ARBA00047899"/>
    </source>
</evidence>
<dbReference type="InterPro" id="IPR049508">
    <property type="entry name" value="MARK1-4_cat"/>
</dbReference>
<dbReference type="CDD" id="cd14407">
    <property type="entry name" value="UBA_MARK3_4"/>
    <property type="match status" value="1"/>
</dbReference>
<evidence type="ECO:0000256" key="1">
    <source>
        <dbReference type="ARBA" id="ARBA00004279"/>
    </source>
</evidence>
<evidence type="ECO:0000256" key="2">
    <source>
        <dbReference type="ARBA" id="ARBA00004496"/>
    </source>
</evidence>
<evidence type="ECO:0000256" key="9">
    <source>
        <dbReference type="ARBA" id="ARBA00022777"/>
    </source>
</evidence>
<name>A0A674GI74_TAEGU</name>
<dbReference type="EC" id="2.7.11.1" evidence="4"/>
<reference evidence="20" key="1">
    <citation type="submission" date="2025-08" db="UniProtKB">
        <authorList>
            <consortium name="Ensembl"/>
        </authorList>
    </citation>
    <scope>IDENTIFICATION</scope>
</reference>
<evidence type="ECO:0000256" key="17">
    <source>
        <dbReference type="SAM" id="MobiDB-lite"/>
    </source>
</evidence>
<dbReference type="PROSITE" id="PS00108">
    <property type="entry name" value="PROTEIN_KINASE_ST"/>
    <property type="match status" value="1"/>
</dbReference>
<dbReference type="InterPro" id="IPR011009">
    <property type="entry name" value="Kinase-like_dom_sf"/>
</dbReference>
<keyword evidence="10 16" id="KW-0067">ATP-binding</keyword>
<feature type="binding site" evidence="16">
    <location>
        <position position="35"/>
    </location>
    <ligand>
        <name>ATP</name>
        <dbReference type="ChEBI" id="CHEBI:30616"/>
    </ligand>
</feature>
<dbReference type="SUPFAM" id="SSF46934">
    <property type="entry name" value="UBA-like"/>
    <property type="match status" value="1"/>
</dbReference>
<accession>A0A674GI74</accession>
<dbReference type="InterPro" id="IPR008271">
    <property type="entry name" value="Ser/Thr_kinase_AS"/>
</dbReference>
<dbReference type="Pfam" id="PF00627">
    <property type="entry name" value="UBA"/>
    <property type="match status" value="1"/>
</dbReference>
<dbReference type="GO" id="GO:0035556">
    <property type="term" value="P:intracellular signal transduction"/>
    <property type="evidence" value="ECO:0007669"/>
    <property type="project" value="TreeGrafter"/>
</dbReference>
<feature type="domain" description="UBA" evidence="19">
    <location>
        <begin position="271"/>
        <end position="315"/>
    </location>
</feature>
<dbReference type="FunFam" id="3.30.200.20:FF:000003">
    <property type="entry name" value="Non-specific serine/threonine protein kinase"/>
    <property type="match status" value="1"/>
</dbReference>
<dbReference type="GO" id="GO:0000226">
    <property type="term" value="P:microtubule cytoskeleton organization"/>
    <property type="evidence" value="ECO:0007669"/>
    <property type="project" value="TreeGrafter"/>
</dbReference>
<keyword evidence="5" id="KW-0963">Cytoplasm</keyword>
<comment type="catalytic activity">
    <reaction evidence="12">
        <text>L-seryl-[protein] + ATP = O-phospho-L-seryl-[protein] + ADP + H(+)</text>
        <dbReference type="Rhea" id="RHEA:17989"/>
        <dbReference type="Rhea" id="RHEA-COMP:9863"/>
        <dbReference type="Rhea" id="RHEA-COMP:11604"/>
        <dbReference type="ChEBI" id="CHEBI:15378"/>
        <dbReference type="ChEBI" id="CHEBI:29999"/>
        <dbReference type="ChEBI" id="CHEBI:30616"/>
        <dbReference type="ChEBI" id="CHEBI:83421"/>
        <dbReference type="ChEBI" id="CHEBI:456216"/>
        <dbReference type="EC" id="2.7.11.1"/>
    </reaction>
</comment>
<evidence type="ECO:0000256" key="16">
    <source>
        <dbReference type="PROSITE-ProRule" id="PRU10141"/>
    </source>
</evidence>
<dbReference type="PANTHER" id="PTHR24346">
    <property type="entry name" value="MAP/MICROTUBULE AFFINITY-REGULATING KINASE"/>
    <property type="match status" value="1"/>
</dbReference>
<comment type="subcellular location">
    <subcellularLocation>
        <location evidence="1">Cell projection</location>
        <location evidence="1">Dendrite</location>
    </subcellularLocation>
    <subcellularLocation>
        <location evidence="2">Cytoplasm</location>
    </subcellularLocation>
</comment>
<keyword evidence="7" id="KW-0808">Transferase</keyword>
<dbReference type="SMART" id="SM00165">
    <property type="entry name" value="UBA"/>
    <property type="match status" value="1"/>
</dbReference>
<dbReference type="CDD" id="cd14072">
    <property type="entry name" value="STKc_MARK"/>
    <property type="match status" value="1"/>
</dbReference>
<dbReference type="Ensembl" id="ENSTGUT00000038673.1">
    <property type="protein sequence ID" value="ENSTGUP00000022453.1"/>
    <property type="gene ID" value="ENSTGUG00000023141.1"/>
</dbReference>
<dbReference type="InterPro" id="IPR015940">
    <property type="entry name" value="UBA"/>
</dbReference>
<evidence type="ECO:0000256" key="12">
    <source>
        <dbReference type="ARBA" id="ARBA00048679"/>
    </source>
</evidence>
<dbReference type="AlphaFoldDB" id="A0A674GI74"/>
<dbReference type="SUPFAM" id="SSF56112">
    <property type="entry name" value="Protein kinase-like (PK-like)"/>
    <property type="match status" value="1"/>
</dbReference>
<evidence type="ECO:0000256" key="13">
    <source>
        <dbReference type="ARBA" id="ARBA00054424"/>
    </source>
</evidence>
<dbReference type="GO" id="GO:0005524">
    <property type="term" value="F:ATP binding"/>
    <property type="evidence" value="ECO:0007669"/>
    <property type="project" value="UniProtKB-UniRule"/>
</dbReference>
<comment type="subunit">
    <text evidence="14">Interacts with MAPT/TAU. Interacts with DLG5 (via coiled-coil domain). Interacts with STK3/MST2 and STK4/MST1 in the presence of DLG5. Interacts with YWHAB, YWHAG, YWHAQ and YWHAZ. Interacts with PKP2 (via N-terminus). Interacts with CDC25C. Interacts with KSR1.</text>
</comment>
<evidence type="ECO:0000259" key="19">
    <source>
        <dbReference type="PROSITE" id="PS50030"/>
    </source>
</evidence>
<dbReference type="PROSITE" id="PS00107">
    <property type="entry name" value="PROTEIN_KINASE_ATP"/>
    <property type="match status" value="1"/>
</dbReference>
<feature type="region of interest" description="Disordered" evidence="17">
    <location>
        <begin position="315"/>
        <end position="446"/>
    </location>
</feature>
<dbReference type="PROSITE" id="PS50011">
    <property type="entry name" value="PROTEIN_KINASE_DOM"/>
    <property type="match status" value="1"/>
</dbReference>
<evidence type="ECO:0000313" key="20">
    <source>
        <dbReference type="Ensembl" id="ENSTGUP00000022453.1"/>
    </source>
</evidence>
<keyword evidence="9" id="KW-0418">Kinase</keyword>
<dbReference type="InterPro" id="IPR000719">
    <property type="entry name" value="Prot_kinase_dom"/>
</dbReference>
<evidence type="ECO:0000256" key="3">
    <source>
        <dbReference type="ARBA" id="ARBA00006234"/>
    </source>
</evidence>
<dbReference type="Gene3D" id="1.10.510.10">
    <property type="entry name" value="Transferase(Phosphotransferase) domain 1"/>
    <property type="match status" value="1"/>
</dbReference>
<evidence type="ECO:0000256" key="5">
    <source>
        <dbReference type="ARBA" id="ARBA00022490"/>
    </source>
</evidence>
<dbReference type="PANTHER" id="PTHR24346:SF28">
    <property type="entry name" value="MAP_MICROTUBULE AFFINITY-REGULATING KINASE 4"/>
    <property type="match status" value="1"/>
</dbReference>
<evidence type="ECO:0000256" key="4">
    <source>
        <dbReference type="ARBA" id="ARBA00012513"/>
    </source>
</evidence>
<sequence>PHVGNYRLLKTIGKGNFAKVKLARHVLTGREVAIKIIDKTQLNPTSLQKLFREVRIMKGLNHPNIVKLFEVIETEKTLYLVMEYASAGEVFDYLVSHGRMKEKEARAKFRQIVSAVHYCHQKNIVHRDLKAENLLLDADANIKIADFGFSNEFSRGSKLDTFCGSPPYAAPELFQGKKYDGPEVDIWSLGVILYTLVSGSLPFDGHNLKELRERVLRGKYRVPFYMSTDCENILRRFLVLNPAKRCTLEQIMKDKWINIGYEGDELTPYTEPQEDFGDTKRIEVMVGMGYTREEIKEALSTHKYNEVTATYLLLGRRGEPEGGTGPSLSLSRPRGPAEAPNGATTKSGTSGTHGRGQRGAGHHRQRRHSDFCGPAPSAAPPRRSPPGPAPPAELREGGVASAGVGVASSRRGSGGGPGGAGPGPGGAGRAGGAAPPPSPLVSHAHNPNKAEIPERHLEGAPHVPPSVMGRRNTYVCSGAGTPGTPEIHPKITQNYPQSHLCLSRYGGGGGGSPVGWGGHLWVSPVGVMSPVCV</sequence>
<evidence type="ECO:0000256" key="15">
    <source>
        <dbReference type="ARBA" id="ARBA00071529"/>
    </source>
</evidence>
<dbReference type="Pfam" id="PF00069">
    <property type="entry name" value="Pkinase"/>
    <property type="match status" value="1"/>
</dbReference>
<evidence type="ECO:0000256" key="14">
    <source>
        <dbReference type="ARBA" id="ARBA00063680"/>
    </source>
</evidence>
<dbReference type="FunFam" id="1.10.8.10:FF:000005">
    <property type="entry name" value="Non-specific serine/threonine protein kinase"/>
    <property type="match status" value="1"/>
</dbReference>
<keyword evidence="21" id="KW-1185">Reference proteome</keyword>
<keyword evidence="6" id="KW-0723">Serine/threonine-protein kinase</keyword>
<evidence type="ECO:0000256" key="7">
    <source>
        <dbReference type="ARBA" id="ARBA00022679"/>
    </source>
</evidence>
<feature type="compositionally biased region" description="Low complexity" evidence="17">
    <location>
        <begin position="397"/>
        <end position="411"/>
    </location>
</feature>
<protein>
    <recommendedName>
        <fullName evidence="15">MAP/microtubule affinity-regulating kinase 3</fullName>
        <ecNumber evidence="4">2.7.11.1</ecNumber>
    </recommendedName>
</protein>
<keyword evidence="8 16" id="KW-0547">Nucleotide-binding</keyword>
<evidence type="ECO:0000259" key="18">
    <source>
        <dbReference type="PROSITE" id="PS50011"/>
    </source>
</evidence>
<feature type="compositionally biased region" description="Pro residues" evidence="17">
    <location>
        <begin position="377"/>
        <end position="391"/>
    </location>
</feature>
<organism evidence="20 21">
    <name type="scientific">Taeniopygia guttata</name>
    <name type="common">Zebra finch</name>
    <name type="synonym">Poephila guttata</name>
    <dbReference type="NCBI Taxonomy" id="59729"/>
    <lineage>
        <taxon>Eukaryota</taxon>
        <taxon>Metazoa</taxon>
        <taxon>Chordata</taxon>
        <taxon>Craniata</taxon>
        <taxon>Vertebrata</taxon>
        <taxon>Euteleostomi</taxon>
        <taxon>Archelosauria</taxon>
        <taxon>Archosauria</taxon>
        <taxon>Dinosauria</taxon>
        <taxon>Saurischia</taxon>
        <taxon>Theropoda</taxon>
        <taxon>Coelurosauria</taxon>
        <taxon>Aves</taxon>
        <taxon>Neognathae</taxon>
        <taxon>Neoaves</taxon>
        <taxon>Telluraves</taxon>
        <taxon>Australaves</taxon>
        <taxon>Passeriformes</taxon>
        <taxon>Passeroidea</taxon>
        <taxon>Estrildidae</taxon>
        <taxon>Estrildinae</taxon>
        <taxon>Taeniopygia</taxon>
    </lineage>
</organism>
<dbReference type="GO" id="GO:0005737">
    <property type="term" value="C:cytoplasm"/>
    <property type="evidence" value="ECO:0007669"/>
    <property type="project" value="UniProtKB-SubCell"/>
</dbReference>
<evidence type="ECO:0000256" key="10">
    <source>
        <dbReference type="ARBA" id="ARBA00022840"/>
    </source>
</evidence>
<dbReference type="GO" id="GO:0030425">
    <property type="term" value="C:dendrite"/>
    <property type="evidence" value="ECO:0007669"/>
    <property type="project" value="UniProtKB-SubCell"/>
</dbReference>